<evidence type="ECO:0000256" key="1">
    <source>
        <dbReference type="SAM" id="MobiDB-lite"/>
    </source>
</evidence>
<gene>
    <name evidence="2" type="ORF">LADA_0D11892G</name>
</gene>
<feature type="region of interest" description="Disordered" evidence="1">
    <location>
        <begin position="288"/>
        <end position="311"/>
    </location>
</feature>
<dbReference type="OrthoDB" id="4035887at2759"/>
<organism evidence="2 3">
    <name type="scientific">Lachancea dasiensis</name>
    <dbReference type="NCBI Taxonomy" id="1072105"/>
    <lineage>
        <taxon>Eukaryota</taxon>
        <taxon>Fungi</taxon>
        <taxon>Dikarya</taxon>
        <taxon>Ascomycota</taxon>
        <taxon>Saccharomycotina</taxon>
        <taxon>Saccharomycetes</taxon>
        <taxon>Saccharomycetales</taxon>
        <taxon>Saccharomycetaceae</taxon>
        <taxon>Lachancea</taxon>
    </lineage>
</organism>
<name>A0A1G4J873_9SACH</name>
<sequence>MRGRSGYRNNREGNGSADGNSSGLSTMLNGGSHHKAKRASLQRTSSLKLPDKQLYTVSENSHEESAIPKVSGHNHALKLMANHHRSSAAMALYNNLKNKRNSSNISLKDVRKSSNGNNSCNSASSSIKSQRLPVNLYFHETKYDNEPSQDLGNNPIHHYQFGRNMGIKPKSSSTTLLPTMANLRRTESNHPGSSINLKVRNSKSDISGADTTLVADRPSGGVDFNQNGRFLDPHVDSIATTEALSNREDNEIKILESQIETAINDEVFSSDYAFDNKFDDVIHISKGKDNENAPSITSSNQSPLTKVPGRKLSKTESNFLENFQNDISSRSSAGSQAASHTSRLQMKLDIMKSRFDSFTADQDLSSGSDNCLSVLKGEKGSHGSEQSLPLIASNFRKSLEPELDVHPDSVAGDGKAPVSKFWLRYDLKTKLLTEKLNNQLKMIERFPSSNVVGEKIMISRIKHFAGEKDIIKNFEHILQQRTDKRPVIEKPVVVMRNDQKDQEFEQLFESTKNYVPRSTPTVNDAELEQLRDKMGIGKTIFEDLWRDSEHYELLSLTNVGPGLPQLPMDDQLSVPKRNTISDHGSSDGAAFAVSPEDYR</sequence>
<feature type="compositionally biased region" description="Polar residues" evidence="1">
    <location>
        <begin position="17"/>
        <end position="29"/>
    </location>
</feature>
<feature type="region of interest" description="Disordered" evidence="1">
    <location>
        <begin position="576"/>
        <end position="599"/>
    </location>
</feature>
<reference evidence="2 3" key="1">
    <citation type="submission" date="2016-03" db="EMBL/GenBank/DDBJ databases">
        <authorList>
            <person name="Devillers H."/>
        </authorList>
    </citation>
    <scope>NUCLEOTIDE SEQUENCE [LARGE SCALE GENOMIC DNA]</scope>
    <source>
        <strain evidence="2">CBS 10888</strain>
    </source>
</reference>
<feature type="compositionally biased region" description="Low complexity" evidence="1">
    <location>
        <begin position="113"/>
        <end position="126"/>
    </location>
</feature>
<feature type="region of interest" description="Disordered" evidence="1">
    <location>
        <begin position="1"/>
        <end position="47"/>
    </location>
</feature>
<protein>
    <submittedName>
        <fullName evidence="2">LADA_0D11892g1_1</fullName>
    </submittedName>
</protein>
<accession>A0A1G4J873</accession>
<evidence type="ECO:0000313" key="3">
    <source>
        <dbReference type="Proteomes" id="UP000190274"/>
    </source>
</evidence>
<feature type="region of interest" description="Disordered" evidence="1">
    <location>
        <begin position="103"/>
        <end position="126"/>
    </location>
</feature>
<feature type="compositionally biased region" description="Polar residues" evidence="1">
    <location>
        <begin position="292"/>
        <end position="304"/>
    </location>
</feature>
<dbReference type="AlphaFoldDB" id="A0A1G4J873"/>
<evidence type="ECO:0000313" key="2">
    <source>
        <dbReference type="EMBL" id="SCU86046.1"/>
    </source>
</evidence>
<dbReference type="Proteomes" id="UP000190274">
    <property type="component" value="Chromosome D"/>
</dbReference>
<keyword evidence="3" id="KW-1185">Reference proteome</keyword>
<dbReference type="EMBL" id="LT598454">
    <property type="protein sequence ID" value="SCU86046.1"/>
    <property type="molecule type" value="Genomic_DNA"/>
</dbReference>
<proteinExistence type="predicted"/>